<dbReference type="RefSeq" id="WP_116518292.1">
    <property type="nucleotide sequence ID" value="NZ_JACCEX010000002.1"/>
</dbReference>
<dbReference type="SUPFAM" id="SSF55298">
    <property type="entry name" value="YjgF-like"/>
    <property type="match status" value="1"/>
</dbReference>
<dbReference type="PANTHER" id="PTHR11803">
    <property type="entry name" value="2-IMINOBUTANOATE/2-IMINOPROPANOATE DEAMINASE RIDA"/>
    <property type="match status" value="1"/>
</dbReference>
<comment type="caution">
    <text evidence="2">The sequence shown here is derived from an EMBL/GenBank/DDBJ whole genome shotgun (WGS) entry which is preliminary data.</text>
</comment>
<evidence type="ECO:0000313" key="3">
    <source>
        <dbReference type="Proteomes" id="UP000246145"/>
    </source>
</evidence>
<dbReference type="Gene3D" id="3.30.1330.40">
    <property type="entry name" value="RutC-like"/>
    <property type="match status" value="1"/>
</dbReference>
<dbReference type="Proteomes" id="UP000246145">
    <property type="component" value="Unassembled WGS sequence"/>
</dbReference>
<dbReference type="GO" id="GO:0019239">
    <property type="term" value="F:deaminase activity"/>
    <property type="evidence" value="ECO:0007669"/>
    <property type="project" value="TreeGrafter"/>
</dbReference>
<dbReference type="Pfam" id="PF01042">
    <property type="entry name" value="Ribonuc_L-PSP"/>
    <property type="match status" value="1"/>
</dbReference>
<accession>A0A2U1CMS1</accession>
<dbReference type="PANTHER" id="PTHR11803:SF58">
    <property type="entry name" value="PROTEIN HMF1-RELATED"/>
    <property type="match status" value="1"/>
</dbReference>
<dbReference type="GO" id="GO:0005829">
    <property type="term" value="C:cytosol"/>
    <property type="evidence" value="ECO:0007669"/>
    <property type="project" value="TreeGrafter"/>
</dbReference>
<name>A0A2U1CMS1_9BURK</name>
<reference evidence="2 3" key="1">
    <citation type="submission" date="2018-04" db="EMBL/GenBank/DDBJ databases">
        <title>Genomic Encyclopedia of Type Strains, Phase IV (KMG-IV): sequencing the most valuable type-strain genomes for metagenomic binning, comparative biology and taxonomic classification.</title>
        <authorList>
            <person name="Goeker M."/>
        </authorList>
    </citation>
    <scope>NUCLEOTIDE SEQUENCE [LARGE SCALE GENOMIC DNA]</scope>
    <source>
        <strain evidence="2 3">DSM 10065</strain>
    </source>
</reference>
<comment type="similarity">
    <text evidence="1">Belongs to the RutC family.</text>
</comment>
<evidence type="ECO:0000256" key="1">
    <source>
        <dbReference type="ARBA" id="ARBA00010552"/>
    </source>
</evidence>
<keyword evidence="3" id="KW-1185">Reference proteome</keyword>
<gene>
    <name evidence="2" type="ORF">C7440_1809</name>
</gene>
<proteinExistence type="inferred from homology"/>
<dbReference type="STRING" id="1231391.GCA_000308195_01847"/>
<evidence type="ECO:0000313" key="2">
    <source>
        <dbReference type="EMBL" id="PVY62316.1"/>
    </source>
</evidence>
<organism evidence="2 3">
    <name type="scientific">Pusillimonas noertemannii</name>
    <dbReference type="NCBI Taxonomy" id="305977"/>
    <lineage>
        <taxon>Bacteria</taxon>
        <taxon>Pseudomonadati</taxon>
        <taxon>Pseudomonadota</taxon>
        <taxon>Betaproteobacteria</taxon>
        <taxon>Burkholderiales</taxon>
        <taxon>Alcaligenaceae</taxon>
        <taxon>Pusillimonas</taxon>
    </lineage>
</organism>
<dbReference type="InterPro" id="IPR006175">
    <property type="entry name" value="YjgF/YER057c/UK114"/>
</dbReference>
<dbReference type="EMBL" id="QEKO01000002">
    <property type="protein sequence ID" value="PVY62316.1"/>
    <property type="molecule type" value="Genomic_DNA"/>
</dbReference>
<dbReference type="AlphaFoldDB" id="A0A2U1CMS1"/>
<dbReference type="OrthoDB" id="9809792at2"/>
<protein>
    <submittedName>
        <fullName evidence="2">Enamine deaminase RidA (YjgF/YER057c/UK114 family)</fullName>
    </submittedName>
</protein>
<sequence length="141" mass="15567">MTTNATSPVRYLNPEGSCPAQGLYSHVGTPDGKLMFIAGQLAVGADGGVVGKHDFDAQFRQVFSNLGDVLRGLGGDYSNILKFTTYLVHSQDIDHFMRLRAEMFPQFFGDKDYPPNTLLTIDRLVKEDFLIEVEATAYIGD</sequence>
<dbReference type="InterPro" id="IPR035959">
    <property type="entry name" value="RutC-like_sf"/>
</dbReference>